<keyword evidence="3" id="KW-1185">Reference proteome</keyword>
<proteinExistence type="predicted"/>
<evidence type="ECO:0000313" key="3">
    <source>
        <dbReference type="Proteomes" id="UP001516400"/>
    </source>
</evidence>
<dbReference type="EMBL" id="JABFTP020000062">
    <property type="protein sequence ID" value="KAL3273939.1"/>
    <property type="molecule type" value="Genomic_DNA"/>
</dbReference>
<keyword evidence="1" id="KW-0175">Coiled coil</keyword>
<gene>
    <name evidence="2" type="ORF">HHI36_015363</name>
</gene>
<reference evidence="2 3" key="1">
    <citation type="journal article" date="2021" name="BMC Biol.">
        <title>Horizontally acquired antibacterial genes associated with adaptive radiation of ladybird beetles.</title>
        <authorList>
            <person name="Li H.S."/>
            <person name="Tang X.F."/>
            <person name="Huang Y.H."/>
            <person name="Xu Z.Y."/>
            <person name="Chen M.L."/>
            <person name="Du X.Y."/>
            <person name="Qiu B.Y."/>
            <person name="Chen P.T."/>
            <person name="Zhang W."/>
            <person name="Slipinski A."/>
            <person name="Escalona H.E."/>
            <person name="Waterhouse R.M."/>
            <person name="Zwick A."/>
            <person name="Pang H."/>
        </authorList>
    </citation>
    <scope>NUCLEOTIDE SEQUENCE [LARGE SCALE GENOMIC DNA]</scope>
    <source>
        <strain evidence="2">SYSU2018</strain>
    </source>
</reference>
<comment type="caution">
    <text evidence="2">The sequence shown here is derived from an EMBL/GenBank/DDBJ whole genome shotgun (WGS) entry which is preliminary data.</text>
</comment>
<dbReference type="AlphaFoldDB" id="A0ABD2N5T0"/>
<sequence length="135" mass="15452">MHCAKCKVKGDSKSHFVCDKCRTINCSTCAELALTEERCIALKERKLIALCLGCSADFPKTVQSDKHYSEKTESLYKHLEQALEKLDAQKRACKELVEGNQRLKIEVQKVEQELLNSNTNVLMTLSQERIGRRHR</sequence>
<protein>
    <recommendedName>
        <fullName evidence="4">FYVE-type domain-containing protein</fullName>
    </recommendedName>
</protein>
<dbReference type="Proteomes" id="UP001516400">
    <property type="component" value="Unassembled WGS sequence"/>
</dbReference>
<feature type="coiled-coil region" evidence="1">
    <location>
        <begin position="69"/>
        <end position="120"/>
    </location>
</feature>
<name>A0ABD2N5T0_9CUCU</name>
<evidence type="ECO:0008006" key="4">
    <source>
        <dbReference type="Google" id="ProtNLM"/>
    </source>
</evidence>
<organism evidence="2 3">
    <name type="scientific">Cryptolaemus montrouzieri</name>
    <dbReference type="NCBI Taxonomy" id="559131"/>
    <lineage>
        <taxon>Eukaryota</taxon>
        <taxon>Metazoa</taxon>
        <taxon>Ecdysozoa</taxon>
        <taxon>Arthropoda</taxon>
        <taxon>Hexapoda</taxon>
        <taxon>Insecta</taxon>
        <taxon>Pterygota</taxon>
        <taxon>Neoptera</taxon>
        <taxon>Endopterygota</taxon>
        <taxon>Coleoptera</taxon>
        <taxon>Polyphaga</taxon>
        <taxon>Cucujiformia</taxon>
        <taxon>Coccinelloidea</taxon>
        <taxon>Coccinellidae</taxon>
        <taxon>Scymninae</taxon>
        <taxon>Scymnini</taxon>
        <taxon>Cryptolaemus</taxon>
    </lineage>
</organism>
<accession>A0ABD2N5T0</accession>
<evidence type="ECO:0000256" key="1">
    <source>
        <dbReference type="SAM" id="Coils"/>
    </source>
</evidence>
<evidence type="ECO:0000313" key="2">
    <source>
        <dbReference type="EMBL" id="KAL3273939.1"/>
    </source>
</evidence>